<dbReference type="EMBL" id="FMZA01000031">
    <property type="protein sequence ID" value="SDD07828.1"/>
    <property type="molecule type" value="Genomic_DNA"/>
</dbReference>
<keyword evidence="2" id="KW-1185">Reference proteome</keyword>
<dbReference type="AlphaFoldDB" id="A0A1G6RTF8"/>
<reference evidence="1 2" key="1">
    <citation type="submission" date="2016-10" db="EMBL/GenBank/DDBJ databases">
        <authorList>
            <person name="de Groot N.N."/>
        </authorList>
    </citation>
    <scope>NUCLEOTIDE SEQUENCE [LARGE SCALE GENOMIC DNA]</scope>
    <source>
        <strain evidence="1 2">DSM 45514</strain>
    </source>
</reference>
<protein>
    <submittedName>
        <fullName evidence="1">Uncharacterized protein</fullName>
    </submittedName>
</protein>
<proteinExistence type="predicted"/>
<evidence type="ECO:0000313" key="1">
    <source>
        <dbReference type="EMBL" id="SDD07828.1"/>
    </source>
</evidence>
<accession>A0A1G6RTF8</accession>
<dbReference type="OrthoDB" id="2988968at2"/>
<dbReference type="RefSeq" id="WP_091573132.1">
    <property type="nucleotide sequence ID" value="NZ_FMZA01000031.1"/>
</dbReference>
<sequence length="262" mass="31505">MRKWMPPQPVVETAERYKKDGEIYLFSPREYRLYGGNYYAACYNPNRESIWLFLDEKGEPLKKTTMKDIVTVIISVNGVFLDLRFVKKAARNQHDRLYQRSYHLITQAESLIETNDPAHKHFLAFKNIFDTIIHWSPIIRRNAKEILELKEKLDEIRYLDEPLYQQLMDLRYDMAHGMFRQNRSLVESYESRKNVIFHLWKKGKIWLAIRLAFFYLFDNKSNHLSNADRQTYRELSEIFIDGKDPVKVSDEFEKVIRRSRNP</sequence>
<gene>
    <name evidence="1" type="ORF">SAMN04488112_13110</name>
</gene>
<organism evidence="1 2">
    <name type="scientific">Melghirimyces thermohalophilus</name>
    <dbReference type="NCBI Taxonomy" id="1236220"/>
    <lineage>
        <taxon>Bacteria</taxon>
        <taxon>Bacillati</taxon>
        <taxon>Bacillota</taxon>
        <taxon>Bacilli</taxon>
        <taxon>Bacillales</taxon>
        <taxon>Thermoactinomycetaceae</taxon>
        <taxon>Melghirimyces</taxon>
    </lineage>
</organism>
<dbReference type="Proteomes" id="UP000199387">
    <property type="component" value="Unassembled WGS sequence"/>
</dbReference>
<name>A0A1G6RTF8_9BACL</name>
<evidence type="ECO:0000313" key="2">
    <source>
        <dbReference type="Proteomes" id="UP000199387"/>
    </source>
</evidence>
<dbReference type="STRING" id="1236220.SAMN04488112_13110"/>